<protein>
    <submittedName>
        <fullName evidence="4">PAP2 family protein</fullName>
    </submittedName>
</protein>
<organism evidence="4 5">
    <name type="scientific">Rothia dentocariosa (strain ATCC 17931 / CDC X599 / XDIA)</name>
    <dbReference type="NCBI Taxonomy" id="762948"/>
    <lineage>
        <taxon>Bacteria</taxon>
        <taxon>Bacillati</taxon>
        <taxon>Actinomycetota</taxon>
        <taxon>Actinomycetes</taxon>
        <taxon>Micrococcales</taxon>
        <taxon>Micrococcaceae</taxon>
        <taxon>Rothia</taxon>
    </lineage>
</organism>
<dbReference type="SMART" id="SM00014">
    <property type="entry name" value="acidPPc"/>
    <property type="match status" value="1"/>
</dbReference>
<sequence>MSQGPHTSRGHVPRHTSTSNDTDDATRILSPQTLADNDSADADATVPLSSIQSSYETDDDATEFLDLQDLPSSSPDTDATRAIPNPHEALKPHEGSDTVALDALDDSPTEAISASQDPRAHYVQHTRAAQPQTRVQPDITPSADYPATVAIPTGAPGMQTAPQDTQYSAAAHPHAANPAMSTANYAGYGARPNPAAPGAGVPAEAPIPNDPPSTKVVAQHLGVMVLFGALLYATFQFFIYSRTGQQLDENAFTEYASQFAEYQRPTLAALDNLPTITGVIAVIGIIIGLIWKHRILPAIVGILAGTGACLSVHVLKNYVITKPNFGIQEALLNSAPSGHTAFAASAGAALFIAAPRALRPTIAVLAAMATCATGASTIINGWHRPADVISAILVVALWTVLGLGVLRYLRRAEFNVPTPRVVGAIAVPLLTIASLFLSFCAVAMYAVTMFSTMPGGVFVASTCMILAVSTGTTAILVRLLRPRNQVSSPYTRVWEY</sequence>
<evidence type="ECO:0000313" key="4">
    <source>
        <dbReference type="EMBL" id="ADP39870.1"/>
    </source>
</evidence>
<dbReference type="RefSeq" id="WP_013397710.1">
    <property type="nucleotide sequence ID" value="NC_014643.1"/>
</dbReference>
<dbReference type="Proteomes" id="UP000000387">
    <property type="component" value="Chromosome"/>
</dbReference>
<reference evidence="5" key="1">
    <citation type="submission" date="2010-10" db="EMBL/GenBank/DDBJ databases">
        <title>The complete genome of Rothia dentocariosa ATCC 17931.</title>
        <authorList>
            <person name="Muzny D."/>
            <person name="Qin X."/>
            <person name="Buhay C."/>
            <person name="Dugan-Rocha S."/>
            <person name="Ding Y."/>
            <person name="Chen G."/>
            <person name="Hawes A."/>
            <person name="Holder M."/>
            <person name="Jhangiani S."/>
            <person name="Johnson A."/>
            <person name="Khan Z."/>
            <person name="Li Z."/>
            <person name="Liu W."/>
            <person name="Liu X."/>
            <person name="Perez L."/>
            <person name="Shen H."/>
            <person name="Wang Q."/>
            <person name="Watt J."/>
            <person name="Xi L."/>
            <person name="Xin Y."/>
            <person name="Zhou J."/>
            <person name="Deng J."/>
            <person name="Jiang H."/>
            <person name="Liu Y."/>
            <person name="Qu J."/>
            <person name="Song X.-Z."/>
            <person name="Zhang L."/>
            <person name="Villasana D."/>
            <person name="Johnson A."/>
            <person name="Liu J."/>
            <person name="Liyanage D."/>
            <person name="Lorensuhewa L."/>
            <person name="Robinson T."/>
            <person name="Song A."/>
            <person name="Song B.-B."/>
            <person name="Dinh H."/>
            <person name="Thornton R."/>
            <person name="Coyle M."/>
            <person name="Francisco L."/>
            <person name="Jackson L."/>
            <person name="Javaid M."/>
            <person name="Korchina V."/>
            <person name="Kovar C."/>
            <person name="Mata R."/>
            <person name="Mathew T."/>
            <person name="Ngo R."/>
            <person name="Nguyen L."/>
            <person name="Nguyen N."/>
            <person name="Okwuonu G."/>
            <person name="Ongeri F."/>
            <person name="Pham C."/>
            <person name="Simmons D."/>
            <person name="Wilczek-Boney K."/>
            <person name="Hale W."/>
            <person name="Jakkamsetti A."/>
            <person name="Pham P."/>
            <person name="Ruth R."/>
            <person name="San Lucas F."/>
            <person name="Warren J."/>
            <person name="Zhang J."/>
            <person name="Zhao Z."/>
            <person name="Zhou C."/>
            <person name="Zhu D."/>
            <person name="Lee S."/>
            <person name="Bess C."/>
            <person name="Blankenburg K."/>
            <person name="Forbes L."/>
            <person name="Fu Q."/>
            <person name="Gubbala S."/>
            <person name="Hirani K."/>
            <person name="Jayaseelan J.C."/>
            <person name="Lara F."/>
            <person name="Munidasa M."/>
            <person name="Palculict T."/>
            <person name="Patil S."/>
            <person name="Pu L.-L."/>
            <person name="Saada N."/>
            <person name="Tang L."/>
            <person name="Weissenberger G."/>
            <person name="Zhu Y."/>
            <person name="Hemphill L."/>
            <person name="Shang Y."/>
            <person name="Youmans B."/>
            <person name="Ayvaz T."/>
            <person name="Ross M."/>
            <person name="Santibanez J."/>
            <person name="Aqrawi P."/>
            <person name="Gross S."/>
            <person name="Joshi V."/>
            <person name="Fowler G."/>
            <person name="Nazareth L."/>
            <person name="Reid J."/>
            <person name="Worley K."/>
            <person name="Petrosino J."/>
            <person name="Highlander S."/>
            <person name="Gibbs R."/>
        </authorList>
    </citation>
    <scope>NUCLEOTIDE SEQUENCE [LARGE SCALE GENOMIC DNA]</scope>
    <source>
        <strain evidence="5">ATCC 17931 / CDC X599 / XDIA</strain>
    </source>
</reference>
<accession>E3H063</accession>
<dbReference type="HOGENOM" id="CLU_549662_0_0_11"/>
<evidence type="ECO:0000256" key="1">
    <source>
        <dbReference type="SAM" id="MobiDB-lite"/>
    </source>
</evidence>
<dbReference type="Gene3D" id="1.20.144.10">
    <property type="entry name" value="Phosphatidic acid phosphatase type 2/haloperoxidase"/>
    <property type="match status" value="1"/>
</dbReference>
<feature type="domain" description="Phosphatidic acid phosphatase type 2/haloperoxidase" evidence="3">
    <location>
        <begin position="295"/>
        <end position="403"/>
    </location>
</feature>
<dbReference type="InterPro" id="IPR036938">
    <property type="entry name" value="PAP2/HPO_sf"/>
</dbReference>
<feature type="transmembrane region" description="Helical" evidence="2">
    <location>
        <begin position="298"/>
        <end position="315"/>
    </location>
</feature>
<feature type="region of interest" description="Disordered" evidence="1">
    <location>
        <begin position="1"/>
        <end position="94"/>
    </location>
</feature>
<keyword evidence="2" id="KW-0472">Membrane</keyword>
<proteinExistence type="predicted"/>
<feature type="transmembrane region" description="Helical" evidence="2">
    <location>
        <begin position="458"/>
        <end position="480"/>
    </location>
</feature>
<feature type="transmembrane region" description="Helical" evidence="2">
    <location>
        <begin position="361"/>
        <end position="382"/>
    </location>
</feature>
<feature type="transmembrane region" description="Helical" evidence="2">
    <location>
        <begin position="388"/>
        <end position="409"/>
    </location>
</feature>
<dbReference type="InterPro" id="IPR000326">
    <property type="entry name" value="PAP2/HPO"/>
</dbReference>
<feature type="transmembrane region" description="Helical" evidence="2">
    <location>
        <begin position="221"/>
        <end position="240"/>
    </location>
</feature>
<dbReference type="SUPFAM" id="SSF48317">
    <property type="entry name" value="Acid phosphatase/Vanadium-dependent haloperoxidase"/>
    <property type="match status" value="1"/>
</dbReference>
<feature type="transmembrane region" description="Helical" evidence="2">
    <location>
        <begin position="335"/>
        <end position="354"/>
    </location>
</feature>
<dbReference type="KEGG" id="rdn:HMPREF0733_10412"/>
<feature type="region of interest" description="Disordered" evidence="1">
    <location>
        <begin position="109"/>
        <end position="138"/>
    </location>
</feature>
<dbReference type="Pfam" id="PF01569">
    <property type="entry name" value="PAP2"/>
    <property type="match status" value="1"/>
</dbReference>
<dbReference type="EMBL" id="CP002280">
    <property type="protein sequence ID" value="ADP39870.1"/>
    <property type="molecule type" value="Genomic_DNA"/>
</dbReference>
<keyword evidence="2" id="KW-0812">Transmembrane</keyword>
<evidence type="ECO:0000256" key="2">
    <source>
        <dbReference type="SAM" id="Phobius"/>
    </source>
</evidence>
<evidence type="ECO:0000313" key="5">
    <source>
        <dbReference type="Proteomes" id="UP000000387"/>
    </source>
</evidence>
<dbReference type="eggNOG" id="COG0671">
    <property type="taxonomic scope" value="Bacteria"/>
</dbReference>
<dbReference type="CDD" id="cd01610">
    <property type="entry name" value="PAP2_like"/>
    <property type="match status" value="1"/>
</dbReference>
<name>E3H063_ROTDC</name>
<feature type="transmembrane region" description="Helical" evidence="2">
    <location>
        <begin position="421"/>
        <end position="446"/>
    </location>
</feature>
<evidence type="ECO:0000259" key="3">
    <source>
        <dbReference type="SMART" id="SM00014"/>
    </source>
</evidence>
<gene>
    <name evidence="4" type="ordered locus">HMPREF0733_10412</name>
</gene>
<dbReference type="GeneID" id="71764837"/>
<feature type="transmembrane region" description="Helical" evidence="2">
    <location>
        <begin position="273"/>
        <end position="291"/>
    </location>
</feature>
<dbReference type="AlphaFoldDB" id="E3H063"/>
<keyword evidence="2" id="KW-1133">Transmembrane helix</keyword>